<feature type="region of interest" description="Disordered" evidence="1">
    <location>
        <begin position="1039"/>
        <end position="1061"/>
    </location>
</feature>
<feature type="region of interest" description="Disordered" evidence="1">
    <location>
        <begin position="33"/>
        <end position="52"/>
    </location>
</feature>
<feature type="compositionally biased region" description="Polar residues" evidence="1">
    <location>
        <begin position="616"/>
        <end position="626"/>
    </location>
</feature>
<evidence type="ECO:0000256" key="1">
    <source>
        <dbReference type="SAM" id="MobiDB-lite"/>
    </source>
</evidence>
<organism evidence="3 4">
    <name type="scientific">Echinococcus granulosus</name>
    <name type="common">Hydatid tapeworm</name>
    <dbReference type="NCBI Taxonomy" id="6210"/>
    <lineage>
        <taxon>Eukaryota</taxon>
        <taxon>Metazoa</taxon>
        <taxon>Spiralia</taxon>
        <taxon>Lophotrochozoa</taxon>
        <taxon>Platyhelminthes</taxon>
        <taxon>Cestoda</taxon>
        <taxon>Eucestoda</taxon>
        <taxon>Cyclophyllidea</taxon>
        <taxon>Taeniidae</taxon>
        <taxon>Echinococcus</taxon>
        <taxon>Echinococcus granulosus group</taxon>
    </lineage>
</organism>
<feature type="compositionally biased region" description="Polar residues" evidence="1">
    <location>
        <begin position="460"/>
        <end position="469"/>
    </location>
</feature>
<dbReference type="GO" id="GO:0008154">
    <property type="term" value="P:actin polymerization or depolymerization"/>
    <property type="evidence" value="ECO:0007669"/>
    <property type="project" value="TreeGrafter"/>
</dbReference>
<feature type="region of interest" description="Disordered" evidence="1">
    <location>
        <begin position="603"/>
        <end position="626"/>
    </location>
</feature>
<dbReference type="CTD" id="36341348"/>
<gene>
    <name evidence="3" type="ORF">EGR_05633</name>
</gene>
<dbReference type="KEGG" id="egl:EGR_05633"/>
<accession>W6UEK5</accession>
<dbReference type="Gene3D" id="1.10.950.10">
    <property type="entry name" value="Villin headpiece domain"/>
    <property type="match status" value="1"/>
</dbReference>
<evidence type="ECO:0000313" key="4">
    <source>
        <dbReference type="Proteomes" id="UP000019149"/>
    </source>
</evidence>
<dbReference type="GO" id="GO:0051016">
    <property type="term" value="P:barbed-end actin filament capping"/>
    <property type="evidence" value="ECO:0007669"/>
    <property type="project" value="TreeGrafter"/>
</dbReference>
<feature type="region of interest" description="Disordered" evidence="1">
    <location>
        <begin position="447"/>
        <end position="477"/>
    </location>
</feature>
<reference evidence="3 4" key="1">
    <citation type="journal article" date="2013" name="Nat. Genet.">
        <title>The genome of the hydatid tapeworm Echinococcus granulosus.</title>
        <authorList>
            <person name="Zheng H."/>
            <person name="Zhang W."/>
            <person name="Zhang L."/>
            <person name="Zhang Z."/>
            <person name="Li J."/>
            <person name="Lu G."/>
            <person name="Zhu Y."/>
            <person name="Wang Y."/>
            <person name="Huang Y."/>
            <person name="Liu J."/>
            <person name="Kang H."/>
            <person name="Chen J."/>
            <person name="Wang L."/>
            <person name="Chen A."/>
            <person name="Yu S."/>
            <person name="Gao Z."/>
            <person name="Jin L."/>
            <person name="Gu W."/>
            <person name="Wang Z."/>
            <person name="Zhao L."/>
            <person name="Shi B."/>
            <person name="Wen H."/>
            <person name="Lin R."/>
            <person name="Jones M.K."/>
            <person name="Brejova B."/>
            <person name="Vinar T."/>
            <person name="Zhao G."/>
            <person name="McManus D.P."/>
            <person name="Chen Z."/>
            <person name="Zhou Y."/>
            <person name="Wang S."/>
        </authorList>
    </citation>
    <scope>NUCLEOTIDE SEQUENCE [LARGE SCALE GENOMIC DNA]</scope>
</reference>
<dbReference type="InterPro" id="IPR029006">
    <property type="entry name" value="ADF-H/Gelsolin-like_dom_sf"/>
</dbReference>
<dbReference type="GO" id="GO:0005737">
    <property type="term" value="C:cytoplasm"/>
    <property type="evidence" value="ECO:0007669"/>
    <property type="project" value="TreeGrafter"/>
</dbReference>
<name>W6UEK5_ECHGR</name>
<dbReference type="Pfam" id="PF02209">
    <property type="entry name" value="VHP"/>
    <property type="match status" value="1"/>
</dbReference>
<dbReference type="GO" id="GO:0015629">
    <property type="term" value="C:actin cytoskeleton"/>
    <property type="evidence" value="ECO:0007669"/>
    <property type="project" value="TreeGrafter"/>
</dbReference>
<feature type="compositionally biased region" description="Polar residues" evidence="1">
    <location>
        <begin position="411"/>
        <end position="423"/>
    </location>
</feature>
<dbReference type="SUPFAM" id="SSF47050">
    <property type="entry name" value="VHP, Villin headpiece domain"/>
    <property type="match status" value="1"/>
</dbReference>
<dbReference type="GO" id="GO:0051015">
    <property type="term" value="F:actin filament binding"/>
    <property type="evidence" value="ECO:0007669"/>
    <property type="project" value="InterPro"/>
</dbReference>
<dbReference type="RefSeq" id="XP_024350679.1">
    <property type="nucleotide sequence ID" value="XM_024494882.1"/>
</dbReference>
<feature type="region of interest" description="Disordered" evidence="1">
    <location>
        <begin position="317"/>
        <end position="336"/>
    </location>
</feature>
<dbReference type="SMART" id="SM00262">
    <property type="entry name" value="GEL"/>
    <property type="match status" value="3"/>
</dbReference>
<dbReference type="InterPro" id="IPR036886">
    <property type="entry name" value="Villin_headpiece_dom_sf"/>
</dbReference>
<dbReference type="InterPro" id="IPR003128">
    <property type="entry name" value="Villin_headpiece"/>
</dbReference>
<dbReference type="EMBL" id="APAU02000043">
    <property type="protein sequence ID" value="EUB59483.1"/>
    <property type="molecule type" value="Genomic_DNA"/>
</dbReference>
<feature type="region of interest" description="Disordered" evidence="1">
    <location>
        <begin position="926"/>
        <end position="947"/>
    </location>
</feature>
<protein>
    <submittedName>
        <fullName evidence="3">Supervillin</fullName>
    </submittedName>
</protein>
<dbReference type="GO" id="GO:0051014">
    <property type="term" value="P:actin filament severing"/>
    <property type="evidence" value="ECO:0007669"/>
    <property type="project" value="TreeGrafter"/>
</dbReference>
<keyword evidence="4" id="KW-1185">Reference proteome</keyword>
<dbReference type="PROSITE" id="PS51089">
    <property type="entry name" value="HP"/>
    <property type="match status" value="1"/>
</dbReference>
<feature type="region of interest" description="Disordered" evidence="1">
    <location>
        <begin position="403"/>
        <end position="423"/>
    </location>
</feature>
<dbReference type="InterPro" id="IPR007122">
    <property type="entry name" value="Villin/Gelsolin"/>
</dbReference>
<feature type="compositionally biased region" description="Polar residues" evidence="1">
    <location>
        <begin position="1043"/>
        <end position="1053"/>
    </location>
</feature>
<dbReference type="STRING" id="6210.W6UEK5"/>
<dbReference type="OMA" id="NGRMITH"/>
<dbReference type="OrthoDB" id="28894at2759"/>
<feature type="domain" description="HP" evidence="2">
    <location>
        <begin position="2065"/>
        <end position="2128"/>
    </location>
</feature>
<dbReference type="GeneID" id="36341348"/>
<dbReference type="GO" id="GO:0005546">
    <property type="term" value="F:phosphatidylinositol-4,5-bisphosphate binding"/>
    <property type="evidence" value="ECO:0007669"/>
    <property type="project" value="TreeGrafter"/>
</dbReference>
<dbReference type="Proteomes" id="UP000019149">
    <property type="component" value="Unassembled WGS sequence"/>
</dbReference>
<proteinExistence type="predicted"/>
<feature type="compositionally biased region" description="Low complexity" evidence="1">
    <location>
        <begin position="450"/>
        <end position="459"/>
    </location>
</feature>
<dbReference type="PANTHER" id="PTHR11977:SF45">
    <property type="entry name" value="SUPERVILLIN"/>
    <property type="match status" value="1"/>
</dbReference>
<evidence type="ECO:0000313" key="3">
    <source>
        <dbReference type="EMBL" id="EUB59483.1"/>
    </source>
</evidence>
<dbReference type="Gene3D" id="3.40.20.10">
    <property type="entry name" value="Severin"/>
    <property type="match status" value="4"/>
</dbReference>
<sequence length="2128" mass="234309">MTVPNQDFVPPSFGIAFTKKAPLIKQANVAAEASPSTKMASPTPPQPAPQAYASAQIVSPEASFVVPRHCAEVLSSPAPQRAQTVMKQARPGSVFIPRRSPIDSALTEPCSTKTGNVIATTTTTASTMKTGSRTTGSPRVRFASPAAQTVEISPIPVGVQPVSNQTSFFQPTSSASQNGFPRQARSATPTRIVTDPQPIPAAAPVLQQPLAYSAPSFQQVTQLQQTNQPAFAVIAQDPSALQALLSGDLGGRTFIIQPLQQSYFLPQFQPAAVPFPPFAVLQTPLQPQLYPQQPANTMPQQERPVAVVQQPASVLLPAAPPQHQPPQQQQPQSQFSAWQAPMVAVPQNPVETAPTIATEEPPPGESPAATIAMSISAITPREPNSQSISEPLTVSTDSRLLPQAAPCQRSPPRSVQSIFKQSSPQLYQSHEAHKIPLREPQKLSTPTFLQPTQQQHQQQVRFTSSRETTPNPPQSNPLCEYVERLKLAPSKVNRRTLASKTMKSKSMPESENLRIISTAAGDSSVVSVIDRARRWQQERQLEEMGRSKSGFVDQDLIACGDELVPVEERVRAFNTGQVVEENEAAKKKLNDEFEEERNRRIREQSFSANVKPKTQIRLNNKPPNQRTIVASPLSPQVLQGDPLTKLSVKEKSNLFSRRSGVGRPVKLERAAMQRRKTQPITLDDIARVNQCVLEGRGAIIPESPMESFKEDDLEIGSCLSSPAASVNSDFSELVYAQAPSKPRGPDWSGVGTIRKFWPLVEAAALFFGQSILLMDLCARAKEEECHSVAERLKAMEAVNRKATEAEELTFLPSNPAVRRRLKYRLADQTWRRSQQPCHSTLEDFDSTPQLVKSLSCVHVDNTEEQERSEQMSISQRIAKIQENSEQWKRRGRPRCENEATPLKSVNQIRNDLAVSQEQWRKRVVTQDNDTGKRTPYGPPGTAEKLPSIEPARTPQKRVMRRTFEVESKLFTLTGQQKENESEVSVIKKTVPVAKMNEEFVDQFFGLKNEQGVSSAVLQNPTSLSSVQLPETTLGLVQFKRSAGPSSRPSTKSRNPVRRINETPGLKDSYEEVHVKVPGETDSAASTRQQVTPCQRLAGATGVLGFSSPATNLPDMNAHLSESVLAGLASVENFSSTKERLRVVAQEKQAPLASFQRSLLPHKDVMLLLVKGRRQVQTRLVAPVAASLNSGDCFLLLLPEVNSLYLWTGQYANVIETNKARDIAAWIIKTHDLGFPSGGREPFLIPIDEEKATGVPKGQLETFYATLGTSVEQFKAPAGGPQEEDLIFEVVVQHANRVFEVYEDRLEPLPEVWGTPLRHSMLVSAKAFVFDFGSEVYLWTGNQISTKIRAAGIELVQQLYSEPYDYSMCNTSPLNPLDAIDCPKAGSSRPDWTLVAKVPERGETVLFKEKFLDWPEGSRFGQLARQHSAKNSSGKCPPTTTIDLGSLSVEALFREAFEEPPPQANLLNLEGRFVGRGCGEGVRPFDGIMRRFYVETVGQLRIWRIAEYAAKPVPVTSYGQFCRDETYVIRWPFRVYNESAAREGGEILGERGCEGEGEGAVVVEKKEEQVAASHLNCWWKFDEHTFLSQGSRQEALTGNNRINNAVNQRASGDQCAYFFWHGSASKITQQGAAALMTIEMDEERGPQVRVVEGKEPPAFCSLFNGRMGIYDGDSLLQKPPIRMFLIRGERGVEAHLWQVPASLNSLRAQGVFLIVSSGNSSEDVDCCWLWIGSTASPVNITAARHLVEQFQKCLPPELGVEVMTVEEVSEANPDCSQMRDCLCALNGGTPVHSPPATIRHGVQRLVVWQLIYTLGQQLSPYRLPYVLEPDITTAADFGIEVSTYVESECLFSPLLPTPTFPTLLGDLDAAEQPALFLVVQGKDNVYLWHGWWPENCGGVALLDNSSPSSALSSPSSLSAATAAATTTSSEAGVRMHLDDGSDAYHLSPSYASSSRPLSLPLCDSDVHDCFTSPTTTPSSTPSPLSSVSSLLHRFVTARLAALRSAQALAQRIGPTTRAVAVYAGIEPDEFLHLFPPSSRTTEAAAYHLSNGKSAGQVDYVEELLNRLENMKFSLKELQQCPRPPDLDVTRLEIYLTDEDFENAFHMSRGAFAELPEWKKRNLKRSINLF</sequence>
<dbReference type="SUPFAM" id="SSF55753">
    <property type="entry name" value="Actin depolymerizing proteins"/>
    <property type="match status" value="4"/>
</dbReference>
<comment type="caution">
    <text evidence="3">The sequence shown here is derived from an EMBL/GenBank/DDBJ whole genome shotgun (WGS) entry which is preliminary data.</text>
</comment>
<dbReference type="SMART" id="SM00153">
    <property type="entry name" value="VHP"/>
    <property type="match status" value="1"/>
</dbReference>
<feature type="compositionally biased region" description="Low complexity" evidence="1">
    <location>
        <begin position="325"/>
        <end position="336"/>
    </location>
</feature>
<dbReference type="PANTHER" id="PTHR11977">
    <property type="entry name" value="VILLIN"/>
    <property type="match status" value="1"/>
</dbReference>
<evidence type="ECO:0000259" key="2">
    <source>
        <dbReference type="PROSITE" id="PS51089"/>
    </source>
</evidence>